<evidence type="ECO:0000313" key="2">
    <source>
        <dbReference type="Proteomes" id="UP000238701"/>
    </source>
</evidence>
<dbReference type="EMBL" id="OMOD01000134">
    <property type="protein sequence ID" value="SPF41864.1"/>
    <property type="molecule type" value="Genomic_DNA"/>
</dbReference>
<organism evidence="1 2">
    <name type="scientific">Candidatus Sulfotelmatobacter kueseliae</name>
    <dbReference type="NCBI Taxonomy" id="2042962"/>
    <lineage>
        <taxon>Bacteria</taxon>
        <taxon>Pseudomonadati</taxon>
        <taxon>Acidobacteriota</taxon>
        <taxon>Terriglobia</taxon>
        <taxon>Terriglobales</taxon>
        <taxon>Candidatus Korobacteraceae</taxon>
        <taxon>Candidatus Sulfotelmatobacter</taxon>
    </lineage>
</organism>
<protein>
    <submittedName>
        <fullName evidence="1">Uncharacterized protein</fullName>
    </submittedName>
</protein>
<gene>
    <name evidence="1" type="ORF">SBA1_400009</name>
</gene>
<name>A0A2U3KQH6_9BACT</name>
<dbReference type="AlphaFoldDB" id="A0A2U3KQH6"/>
<proteinExistence type="predicted"/>
<dbReference type="Proteomes" id="UP000238701">
    <property type="component" value="Unassembled WGS sequence"/>
</dbReference>
<sequence length="173" mass="19785">MFAADWALAAIGRKLPAAVASKPRAEDSRNLRLVVSLAICQYPGKLARGWTHRHSRRIPAPAVLLPTKRLTSQHCGLPHRVVSKDFRWYVLKLKQDLISVSVVHRSFVFCSSLTAWICTRAYEKMNAVLRPRFGFHDDTHRWFAGLWRSPGSSGRCVPDRLFRGRQNDKNLRP</sequence>
<reference evidence="2" key="1">
    <citation type="submission" date="2018-02" db="EMBL/GenBank/DDBJ databases">
        <authorList>
            <person name="Hausmann B."/>
        </authorList>
    </citation>
    <scope>NUCLEOTIDE SEQUENCE [LARGE SCALE GENOMIC DNA]</scope>
    <source>
        <strain evidence="2">Peat soil MAG SbA1</strain>
    </source>
</reference>
<accession>A0A2U3KQH6</accession>
<evidence type="ECO:0000313" key="1">
    <source>
        <dbReference type="EMBL" id="SPF41864.1"/>
    </source>
</evidence>